<dbReference type="Gene3D" id="1.20.120.160">
    <property type="entry name" value="HPT domain"/>
    <property type="match status" value="1"/>
</dbReference>
<keyword evidence="6" id="KW-1185">Reference proteome</keyword>
<evidence type="ECO:0008006" key="7">
    <source>
        <dbReference type="Google" id="ProtNLM"/>
    </source>
</evidence>
<feature type="modified residue" description="Phosphohistidine" evidence="2">
    <location>
        <position position="53"/>
    </location>
</feature>
<evidence type="ECO:0000256" key="2">
    <source>
        <dbReference type="PROSITE-ProRule" id="PRU00110"/>
    </source>
</evidence>
<dbReference type="Pfam" id="PF13487">
    <property type="entry name" value="HD_5"/>
    <property type="match status" value="1"/>
</dbReference>
<accession>A0AA48HHT4</accession>
<dbReference type="GO" id="GO:0004672">
    <property type="term" value="F:protein kinase activity"/>
    <property type="evidence" value="ECO:0007669"/>
    <property type="project" value="UniProtKB-ARBA"/>
</dbReference>
<dbReference type="AlphaFoldDB" id="A0AA48HHT4"/>
<dbReference type="PROSITE" id="PS50894">
    <property type="entry name" value="HPT"/>
    <property type="match status" value="1"/>
</dbReference>
<evidence type="ECO:0000256" key="1">
    <source>
        <dbReference type="ARBA" id="ARBA00023012"/>
    </source>
</evidence>
<organism evidence="5 6">
    <name type="scientific">Planctobacterium marinum</name>
    <dbReference type="NCBI Taxonomy" id="1631968"/>
    <lineage>
        <taxon>Bacteria</taxon>
        <taxon>Pseudomonadati</taxon>
        <taxon>Pseudomonadota</taxon>
        <taxon>Gammaproteobacteria</taxon>
        <taxon>Alteromonadales</taxon>
        <taxon>Alteromonadaceae</taxon>
        <taxon>Planctobacterium</taxon>
    </lineage>
</organism>
<protein>
    <recommendedName>
        <fullName evidence="7">Metal-dependent phosphohydrolase</fullName>
    </recommendedName>
</protein>
<dbReference type="GO" id="GO:0000160">
    <property type="term" value="P:phosphorelay signal transduction system"/>
    <property type="evidence" value="ECO:0007669"/>
    <property type="project" value="UniProtKB-KW"/>
</dbReference>
<dbReference type="Proteomes" id="UP001333710">
    <property type="component" value="Chromosome"/>
</dbReference>
<gene>
    <name evidence="5" type="ORF">MACH26_04520</name>
</gene>
<dbReference type="InterPro" id="IPR037522">
    <property type="entry name" value="HD_GYP_dom"/>
</dbReference>
<name>A0AA48HHT4_9ALTE</name>
<keyword evidence="1" id="KW-0902">Two-component regulatory system</keyword>
<dbReference type="CDD" id="cd00077">
    <property type="entry name" value="HDc"/>
    <property type="match status" value="1"/>
</dbReference>
<feature type="domain" description="HPt" evidence="3">
    <location>
        <begin position="6"/>
        <end position="113"/>
    </location>
</feature>
<dbReference type="SMART" id="SM00073">
    <property type="entry name" value="HPT"/>
    <property type="match status" value="1"/>
</dbReference>
<dbReference type="PANTHER" id="PTHR43155:SF2">
    <property type="entry name" value="CYCLIC DI-GMP PHOSPHODIESTERASE PA4108"/>
    <property type="match status" value="1"/>
</dbReference>
<dbReference type="RefSeq" id="WP_338290817.1">
    <property type="nucleotide sequence ID" value="NZ_AP027272.1"/>
</dbReference>
<sequence length="393" mass="44951">MQTFTHDDLDSEILGDLLEEINELYEASEQTLIELEIKPKDNELQRALFRSIHTIKGDLGMVNFSPLIPLLQHVEDLLDFLRNGQINYTSTMSDLVLLTLDRVKIFVESCISSGTAQYDDQLFKHLVQHISRIKPDNGPQHEKLLAESVLLLDPTLDAKPENDPPAEIANTVNEVVDEEDDSAVNKESNPLDSDNAVAHLSKERQTDIVFFRALMEPIEARSMYWAGRGDRIAKLALLMNKMEGNPIDADQLLVACYVHDFGMAFMPLNILHKRDRLEIAEFNLLRSHVYKSSRLLEHLDQWNEARKIVMQHHERCDGSGYPLGLMEKDICEGAKLLAILDTFDALTHQRAHDTHRKRPKKRAVIEMNNMPDGQYSERWMAVFNKAMASLLMK</sequence>
<keyword evidence="2" id="KW-0597">Phosphoprotein</keyword>
<dbReference type="KEGG" id="pmaw:MACH26_04520"/>
<evidence type="ECO:0000259" key="4">
    <source>
        <dbReference type="PROSITE" id="PS51832"/>
    </source>
</evidence>
<feature type="domain" description="HD-GYP" evidence="4">
    <location>
        <begin position="200"/>
        <end position="393"/>
    </location>
</feature>
<dbReference type="CDD" id="cd00088">
    <property type="entry name" value="HPT"/>
    <property type="match status" value="1"/>
</dbReference>
<evidence type="ECO:0000259" key="3">
    <source>
        <dbReference type="PROSITE" id="PS50894"/>
    </source>
</evidence>
<dbReference type="InterPro" id="IPR008207">
    <property type="entry name" value="Sig_transdc_His_kin_Hpt_dom"/>
</dbReference>
<dbReference type="Pfam" id="PF01627">
    <property type="entry name" value="Hpt"/>
    <property type="match status" value="1"/>
</dbReference>
<evidence type="ECO:0000313" key="5">
    <source>
        <dbReference type="EMBL" id="BDX04931.1"/>
    </source>
</evidence>
<dbReference type="SUPFAM" id="SSF109604">
    <property type="entry name" value="HD-domain/PDEase-like"/>
    <property type="match status" value="1"/>
</dbReference>
<dbReference type="InterPro" id="IPR003607">
    <property type="entry name" value="HD/PDEase_dom"/>
</dbReference>
<dbReference type="SUPFAM" id="SSF47226">
    <property type="entry name" value="Histidine-containing phosphotransfer domain, HPT domain"/>
    <property type="match status" value="1"/>
</dbReference>
<dbReference type="PROSITE" id="PS51832">
    <property type="entry name" value="HD_GYP"/>
    <property type="match status" value="1"/>
</dbReference>
<dbReference type="EMBL" id="AP027272">
    <property type="protein sequence ID" value="BDX04931.1"/>
    <property type="molecule type" value="Genomic_DNA"/>
</dbReference>
<dbReference type="InterPro" id="IPR036641">
    <property type="entry name" value="HPT_dom_sf"/>
</dbReference>
<dbReference type="PANTHER" id="PTHR43155">
    <property type="entry name" value="CYCLIC DI-GMP PHOSPHODIESTERASE PA4108-RELATED"/>
    <property type="match status" value="1"/>
</dbReference>
<reference evidence="5" key="1">
    <citation type="submission" date="2023-01" db="EMBL/GenBank/DDBJ databases">
        <title>Complete genome sequence of Planctobacterium marinum strain Dej080120_11.</title>
        <authorList>
            <person name="Ueki S."/>
            <person name="Maruyama F."/>
        </authorList>
    </citation>
    <scope>NUCLEOTIDE SEQUENCE</scope>
    <source>
        <strain evidence="5">Dej080120_11</strain>
    </source>
</reference>
<dbReference type="Gene3D" id="1.10.3210.10">
    <property type="entry name" value="Hypothetical protein af1432"/>
    <property type="match status" value="1"/>
</dbReference>
<evidence type="ECO:0000313" key="6">
    <source>
        <dbReference type="Proteomes" id="UP001333710"/>
    </source>
</evidence>
<dbReference type="GO" id="GO:0008081">
    <property type="term" value="F:phosphoric diester hydrolase activity"/>
    <property type="evidence" value="ECO:0007669"/>
    <property type="project" value="UniProtKB-ARBA"/>
</dbReference>
<proteinExistence type="predicted"/>